<accession>A0A8C5A5U4</accession>
<dbReference type="InterPro" id="IPR029526">
    <property type="entry name" value="PGBD"/>
</dbReference>
<dbReference type="AlphaFoldDB" id="A0A8C5A5U4"/>
<protein>
    <recommendedName>
        <fullName evidence="2">PiggyBac transposable element-derived protein domain-containing protein</fullName>
    </recommendedName>
</protein>
<feature type="compositionally biased region" description="Low complexity" evidence="1">
    <location>
        <begin position="196"/>
        <end position="208"/>
    </location>
</feature>
<dbReference type="Ensembl" id="ENSGMOT00000043759.1">
    <property type="protein sequence ID" value="ENSGMOP00000026556.1"/>
    <property type="gene ID" value="ENSGMOG00000037062.1"/>
</dbReference>
<reference evidence="3" key="2">
    <citation type="submission" date="2025-09" db="UniProtKB">
        <authorList>
            <consortium name="Ensembl"/>
        </authorList>
    </citation>
    <scope>IDENTIFICATION</scope>
</reference>
<evidence type="ECO:0000313" key="4">
    <source>
        <dbReference type="Proteomes" id="UP000694546"/>
    </source>
</evidence>
<dbReference type="Proteomes" id="UP000694546">
    <property type="component" value="Chromosome 4"/>
</dbReference>
<feature type="region of interest" description="Disordered" evidence="1">
    <location>
        <begin position="643"/>
        <end position="677"/>
    </location>
</feature>
<dbReference type="Pfam" id="PF13843">
    <property type="entry name" value="DDE_Tnp_1_7"/>
    <property type="match status" value="1"/>
</dbReference>
<dbReference type="PANTHER" id="PTHR46599:SF3">
    <property type="entry name" value="PIGGYBAC TRANSPOSABLE ELEMENT-DERIVED PROTEIN 4"/>
    <property type="match status" value="1"/>
</dbReference>
<name>A0A8C5A5U4_GADMO</name>
<dbReference type="PANTHER" id="PTHR46599">
    <property type="entry name" value="PIGGYBAC TRANSPOSABLE ELEMENT-DERIVED PROTEIN 4"/>
    <property type="match status" value="1"/>
</dbReference>
<reference evidence="3" key="1">
    <citation type="submission" date="2025-08" db="UniProtKB">
        <authorList>
            <consortium name="Ensembl"/>
        </authorList>
    </citation>
    <scope>IDENTIFICATION</scope>
</reference>
<dbReference type="GeneTree" id="ENSGT00940000163467"/>
<proteinExistence type="predicted"/>
<feature type="compositionally biased region" description="Polar residues" evidence="1">
    <location>
        <begin position="644"/>
        <end position="655"/>
    </location>
</feature>
<sequence length="725" mass="81173">MSSHSGELRILSVYGKGEGPLAVDGHDTLFTASEVEALNSLSADHSAAKSLERGERLVCREELSVQLWPFTTVKTTKKTKYYTHEEALTLILASSEDSEDSQYDSEREEMFEQQLDDVLDRSMSEDSDADWEPQSQTGRPPAPTPTEGGRQKRQRSHSAATSATSPAASSTATPTTGRSRAARRVRGRGRRGGYRGASRGPSRAPSAATGEQQWRDVGDHDVEPALLDFVPVRQPGPQQQTRVATSPLEFFRLFFTDAVLNTLTANTNAYGAKRHDGKQVVWHNICRADIYSYLAMVIYMGMVKCSTLLDYWRGSRLYSLIFPPSVISRNKFLRISRALHMSDITADEENVAKRGTPAYDRLCKIKPLYSHIVEACKAHFQPGRHISIDERMVASKARISLKQYIKSKPTKWGYKLFVLADSGTGYTWNFFVYEGKSPGYGNGLSYDSVMSLLDFDLLGTGYQLYVDNFYTSSHLFLDLLKKKMGACGTIRANRVGFPKTTINDFTRGTPRGAIKWIRDSELLFVKWMDTREVVMCSTIHKAFTGDTAQRRVKTAGAWEVVHVPIPAAVKDYNQHMGGVDLSDPLIGYYSASHKTMKWYKTFFYHFLDIAIVNAHILYQQCQRGSMTQKEFRHALIEELADLGTPSTSRPSTSQVAAPPNPAASHKPQYLDEQDEAKRDSAGRAGRRICKLCHRKTPVGCSTCGVPLCFVATRDCYNEWHTQQGM</sequence>
<feature type="compositionally biased region" description="Basic residues" evidence="1">
    <location>
        <begin position="180"/>
        <end position="193"/>
    </location>
</feature>
<dbReference type="GO" id="GO:0003677">
    <property type="term" value="F:DNA binding"/>
    <property type="evidence" value="ECO:0007669"/>
    <property type="project" value="UniProtKB-UniRule"/>
</dbReference>
<feature type="domain" description="PiggyBac transposable element-derived protein" evidence="2">
    <location>
        <begin position="246"/>
        <end position="615"/>
    </location>
</feature>
<feature type="compositionally biased region" description="Low complexity" evidence="1">
    <location>
        <begin position="158"/>
        <end position="179"/>
    </location>
</feature>
<evidence type="ECO:0000313" key="3">
    <source>
        <dbReference type="Ensembl" id="ENSGMOP00000026556.1"/>
    </source>
</evidence>
<keyword evidence="4" id="KW-1185">Reference proteome</keyword>
<organism evidence="3 4">
    <name type="scientific">Gadus morhua</name>
    <name type="common">Atlantic cod</name>
    <dbReference type="NCBI Taxonomy" id="8049"/>
    <lineage>
        <taxon>Eukaryota</taxon>
        <taxon>Metazoa</taxon>
        <taxon>Chordata</taxon>
        <taxon>Craniata</taxon>
        <taxon>Vertebrata</taxon>
        <taxon>Euteleostomi</taxon>
        <taxon>Actinopterygii</taxon>
        <taxon>Neopterygii</taxon>
        <taxon>Teleostei</taxon>
        <taxon>Neoteleostei</taxon>
        <taxon>Acanthomorphata</taxon>
        <taxon>Zeiogadaria</taxon>
        <taxon>Gadariae</taxon>
        <taxon>Gadiformes</taxon>
        <taxon>Gadoidei</taxon>
        <taxon>Gadidae</taxon>
        <taxon>Gadus</taxon>
    </lineage>
</organism>
<dbReference type="GO" id="GO:0008270">
    <property type="term" value="F:zinc ion binding"/>
    <property type="evidence" value="ECO:0007669"/>
    <property type="project" value="UniProtKB-KW"/>
</dbReference>
<evidence type="ECO:0000256" key="1">
    <source>
        <dbReference type="SAM" id="MobiDB-lite"/>
    </source>
</evidence>
<feature type="region of interest" description="Disordered" evidence="1">
    <location>
        <begin position="122"/>
        <end position="215"/>
    </location>
</feature>
<evidence type="ECO:0000259" key="2">
    <source>
        <dbReference type="Pfam" id="PF13843"/>
    </source>
</evidence>